<dbReference type="AlphaFoldDB" id="A0A3A9YEJ7"/>
<dbReference type="Proteomes" id="UP000271548">
    <property type="component" value="Unassembled WGS sequence"/>
</dbReference>
<sequence>MDQAITALATVIAVLAGAAGTYVVGRLTDRDRFARELQVRWDQRRLDAYVSYVSAAKLAGTRANQVHAGRSNGAPEADLDALLRELADVELRRSEAFEALPLLADAATVEAAHELNRAVWQLEQPARQGTKLDDETWHALADKWVNAMNNFHSHARAGLSVPGQFSRRDVAALTVSRPEPATVPARER</sequence>
<comment type="caution">
    <text evidence="2">The sequence shown here is derived from an EMBL/GenBank/DDBJ whole genome shotgun (WGS) entry which is preliminary data.</text>
</comment>
<evidence type="ECO:0000313" key="1">
    <source>
        <dbReference type="EMBL" id="RKN13579.1"/>
    </source>
</evidence>
<reference evidence="3 4" key="1">
    <citation type="submission" date="2018-09" db="EMBL/GenBank/DDBJ databases">
        <title>Micromonospora sp. nov. MS1-9, isolated from a root of Musa sp.</title>
        <authorList>
            <person name="Kuncharoen N."/>
            <person name="Kudo T."/>
            <person name="Ohkuma M."/>
            <person name="Yuki M."/>
            <person name="Tanasupawat S."/>
        </authorList>
    </citation>
    <scope>NUCLEOTIDE SEQUENCE [LARGE SCALE GENOMIC DNA]</scope>
    <source>
        <strain evidence="2 4">MS1-9</strain>
        <strain evidence="1 3">NGC1-4</strain>
    </source>
</reference>
<keyword evidence="3" id="KW-1185">Reference proteome</keyword>
<accession>A0A3A9YEJ7</accession>
<proteinExistence type="predicted"/>
<evidence type="ECO:0000313" key="4">
    <source>
        <dbReference type="Proteomes" id="UP000275865"/>
    </source>
</evidence>
<dbReference type="EMBL" id="RAZS01000017">
    <property type="protein sequence ID" value="RKN13579.1"/>
    <property type="molecule type" value="Genomic_DNA"/>
</dbReference>
<dbReference type="EMBL" id="RAZT01000002">
    <property type="protein sequence ID" value="RKN35589.1"/>
    <property type="molecule type" value="Genomic_DNA"/>
</dbReference>
<name>A0A3A9YEJ7_9ACTN</name>
<dbReference type="Proteomes" id="UP000275865">
    <property type="component" value="Unassembled WGS sequence"/>
</dbReference>
<protein>
    <submittedName>
        <fullName evidence="2">Uncharacterized protein</fullName>
    </submittedName>
</protein>
<organism evidence="2 4">
    <name type="scientific">Micromonospora musae</name>
    <dbReference type="NCBI Taxonomy" id="1894970"/>
    <lineage>
        <taxon>Bacteria</taxon>
        <taxon>Bacillati</taxon>
        <taxon>Actinomycetota</taxon>
        <taxon>Actinomycetes</taxon>
        <taxon>Micromonosporales</taxon>
        <taxon>Micromonosporaceae</taxon>
        <taxon>Micromonospora</taxon>
    </lineage>
</organism>
<evidence type="ECO:0000313" key="2">
    <source>
        <dbReference type="EMBL" id="RKN35589.1"/>
    </source>
</evidence>
<gene>
    <name evidence="2" type="ORF">D7044_05455</name>
    <name evidence="1" type="ORF">D7147_31105</name>
</gene>
<evidence type="ECO:0000313" key="3">
    <source>
        <dbReference type="Proteomes" id="UP000271548"/>
    </source>
</evidence>